<feature type="transmembrane region" description="Helical" evidence="2">
    <location>
        <begin position="210"/>
        <end position="229"/>
    </location>
</feature>
<accession>A0ABR3K197</accession>
<name>A0ABR3K197_9AGAR</name>
<feature type="region of interest" description="Disordered" evidence="1">
    <location>
        <begin position="76"/>
        <end position="150"/>
    </location>
</feature>
<keyword evidence="2" id="KW-0812">Transmembrane</keyword>
<feature type="transmembrane region" description="Helical" evidence="2">
    <location>
        <begin position="258"/>
        <end position="275"/>
    </location>
</feature>
<keyword evidence="5" id="KW-1185">Reference proteome</keyword>
<protein>
    <recommendedName>
        <fullName evidence="3">DUF6535 domain-containing protein</fullName>
    </recommendedName>
</protein>
<comment type="caution">
    <text evidence="4">The sequence shown here is derived from an EMBL/GenBank/DDBJ whole genome shotgun (WGS) entry which is preliminary data.</text>
</comment>
<dbReference type="Proteomes" id="UP001556367">
    <property type="component" value="Unassembled WGS sequence"/>
</dbReference>
<evidence type="ECO:0000313" key="5">
    <source>
        <dbReference type="Proteomes" id="UP001556367"/>
    </source>
</evidence>
<feature type="transmembrane region" description="Helical" evidence="2">
    <location>
        <begin position="348"/>
        <end position="372"/>
    </location>
</feature>
<dbReference type="Pfam" id="PF20153">
    <property type="entry name" value="DUF6535"/>
    <property type="match status" value="1"/>
</dbReference>
<proteinExistence type="predicted"/>
<reference evidence="5" key="1">
    <citation type="submission" date="2024-06" db="EMBL/GenBank/DDBJ databases">
        <title>Multi-omics analyses provide insights into the biosynthesis of the anticancer antibiotic pleurotin in Hohenbuehelia grisea.</title>
        <authorList>
            <person name="Weaver J.A."/>
            <person name="Alberti F."/>
        </authorList>
    </citation>
    <scope>NUCLEOTIDE SEQUENCE [LARGE SCALE GENOMIC DNA]</scope>
    <source>
        <strain evidence="5">T-177</strain>
    </source>
</reference>
<gene>
    <name evidence="4" type="ORF">HGRIS_006122</name>
</gene>
<keyword evidence="2" id="KW-1133">Transmembrane helix</keyword>
<dbReference type="InterPro" id="IPR045338">
    <property type="entry name" value="DUF6535"/>
</dbReference>
<dbReference type="EMBL" id="JASNQZ010000001">
    <property type="protein sequence ID" value="KAL0961150.1"/>
    <property type="molecule type" value="Genomic_DNA"/>
</dbReference>
<keyword evidence="2" id="KW-0472">Membrane</keyword>
<feature type="compositionally biased region" description="Low complexity" evidence="1">
    <location>
        <begin position="125"/>
        <end position="146"/>
    </location>
</feature>
<feature type="compositionally biased region" description="Low complexity" evidence="1">
    <location>
        <begin position="37"/>
        <end position="51"/>
    </location>
</feature>
<evidence type="ECO:0000256" key="1">
    <source>
        <dbReference type="SAM" id="MobiDB-lite"/>
    </source>
</evidence>
<organism evidence="4 5">
    <name type="scientific">Hohenbuehelia grisea</name>
    <dbReference type="NCBI Taxonomy" id="104357"/>
    <lineage>
        <taxon>Eukaryota</taxon>
        <taxon>Fungi</taxon>
        <taxon>Dikarya</taxon>
        <taxon>Basidiomycota</taxon>
        <taxon>Agaricomycotina</taxon>
        <taxon>Agaricomycetes</taxon>
        <taxon>Agaricomycetidae</taxon>
        <taxon>Agaricales</taxon>
        <taxon>Pleurotineae</taxon>
        <taxon>Pleurotaceae</taxon>
        <taxon>Hohenbuehelia</taxon>
    </lineage>
</organism>
<feature type="region of interest" description="Disordered" evidence="1">
    <location>
        <begin position="1"/>
        <end position="64"/>
    </location>
</feature>
<feature type="domain" description="DUF6535" evidence="3">
    <location>
        <begin position="188"/>
        <end position="343"/>
    </location>
</feature>
<evidence type="ECO:0000313" key="4">
    <source>
        <dbReference type="EMBL" id="KAL0961150.1"/>
    </source>
</evidence>
<sequence length="467" mass="52058">MIIPSLSNALPPDSYPPSSALFSPSPRPPARIRHSRSGGSSTSKSPGVSLSRIPEGLDSEQLIEDAPFFEQEPQDILVQTPSPKKRTAALPPLTIEGDQSPPRSYRTLLPRRAPTSRPTLRSTRSPTSLHSPTASTPPSSHSSLPSGPINGPLHRPTLYKGIISSFGTAKTVASAFQYEDPQVLEEVWAIYAQEALAADQKMLAVWHRSLDVRLLFSGIFSAILTPFIVESYKLLLLPDGEPIPAFFGKNGYTVRVNAMWFGSLMFSLIAALLSIHYKQWLDGYLVDLELLDSENLRDSCRLRQYRFRGLQRFHIPHFVGFVPILLYTALLFFGIGLIDFLWHLSQGIAIFISVLCAIVVVVHVTTTFVPLFTTRTPFKTPLSSFLGNLWRGVWKGRLADSNLMHLMDEEEARVVAKEGEDLDYESFHWLMKTTKSVEVHQIALRAEAEFQRQRSAKTRGVTSMSTG</sequence>
<evidence type="ECO:0000259" key="3">
    <source>
        <dbReference type="Pfam" id="PF20153"/>
    </source>
</evidence>
<feature type="transmembrane region" description="Helical" evidence="2">
    <location>
        <begin position="318"/>
        <end position="342"/>
    </location>
</feature>
<evidence type="ECO:0000256" key="2">
    <source>
        <dbReference type="SAM" id="Phobius"/>
    </source>
</evidence>